<proteinExistence type="predicted"/>
<comment type="caution">
    <text evidence="3">The sequence shown here is derived from an EMBL/GenBank/DDBJ whole genome shotgun (WGS) entry which is preliminary data.</text>
</comment>
<accession>A0ABV9JR93</accession>
<dbReference type="Proteomes" id="UP001595962">
    <property type="component" value="Unassembled WGS sequence"/>
</dbReference>
<dbReference type="InterPro" id="IPR011050">
    <property type="entry name" value="Pectin_lyase_fold/virulence"/>
</dbReference>
<dbReference type="InterPro" id="IPR039448">
    <property type="entry name" value="Beta_helix"/>
</dbReference>
<protein>
    <submittedName>
        <fullName evidence="3">Right-handed parallel beta-helix repeat-containing protein</fullName>
    </submittedName>
</protein>
<evidence type="ECO:0000313" key="3">
    <source>
        <dbReference type="EMBL" id="MFC4656778.1"/>
    </source>
</evidence>
<reference evidence="4" key="1">
    <citation type="journal article" date="2019" name="Int. J. Syst. Evol. Microbiol.">
        <title>The Global Catalogue of Microorganisms (GCM) 10K type strain sequencing project: providing services to taxonomists for standard genome sequencing and annotation.</title>
        <authorList>
            <consortium name="The Broad Institute Genomics Platform"/>
            <consortium name="The Broad Institute Genome Sequencing Center for Infectious Disease"/>
            <person name="Wu L."/>
            <person name="Ma J."/>
        </authorList>
    </citation>
    <scope>NUCLEOTIDE SEQUENCE [LARGE SCALE GENOMIC DNA]</scope>
    <source>
        <strain evidence="4">DT28</strain>
    </source>
</reference>
<evidence type="ECO:0000313" key="4">
    <source>
        <dbReference type="Proteomes" id="UP001595962"/>
    </source>
</evidence>
<dbReference type="SUPFAM" id="SSF51126">
    <property type="entry name" value="Pectin lyase-like"/>
    <property type="match status" value="1"/>
</dbReference>
<name>A0ABV9JR93_9GAMM</name>
<organism evidence="3 4">
    <name type="scientific">Rheinheimera marina</name>
    <dbReference type="NCBI Taxonomy" id="1774958"/>
    <lineage>
        <taxon>Bacteria</taxon>
        <taxon>Pseudomonadati</taxon>
        <taxon>Pseudomonadota</taxon>
        <taxon>Gammaproteobacteria</taxon>
        <taxon>Chromatiales</taxon>
        <taxon>Chromatiaceae</taxon>
        <taxon>Rheinheimera</taxon>
    </lineage>
</organism>
<feature type="chain" id="PRO_5046477913" evidence="1">
    <location>
        <begin position="20"/>
        <end position="579"/>
    </location>
</feature>
<gene>
    <name evidence="3" type="ORF">ACFO3I_17290</name>
</gene>
<evidence type="ECO:0000259" key="2">
    <source>
        <dbReference type="Pfam" id="PF13229"/>
    </source>
</evidence>
<keyword evidence="1" id="KW-0732">Signal</keyword>
<dbReference type="RefSeq" id="WP_377336165.1">
    <property type="nucleotide sequence ID" value="NZ_JBHSGB010000017.1"/>
</dbReference>
<dbReference type="Gene3D" id="2.160.20.10">
    <property type="entry name" value="Single-stranded right-handed beta-helix, Pectin lyase-like"/>
    <property type="match status" value="2"/>
</dbReference>
<dbReference type="PANTHER" id="PTHR36453:SF1">
    <property type="entry name" value="RIGHT HANDED BETA HELIX DOMAIN-CONTAINING PROTEIN"/>
    <property type="match status" value="1"/>
</dbReference>
<dbReference type="SMART" id="SM00710">
    <property type="entry name" value="PbH1"/>
    <property type="match status" value="7"/>
</dbReference>
<dbReference type="PANTHER" id="PTHR36453">
    <property type="entry name" value="SECRETED PROTEIN-RELATED"/>
    <property type="match status" value="1"/>
</dbReference>
<feature type="domain" description="Right handed beta helix" evidence="2">
    <location>
        <begin position="337"/>
        <end position="509"/>
    </location>
</feature>
<dbReference type="EMBL" id="JBHSGB010000017">
    <property type="protein sequence ID" value="MFC4656778.1"/>
    <property type="molecule type" value="Genomic_DNA"/>
</dbReference>
<feature type="signal peptide" evidence="1">
    <location>
        <begin position="1"/>
        <end position="19"/>
    </location>
</feature>
<dbReference type="InterPro" id="IPR006626">
    <property type="entry name" value="PbH1"/>
</dbReference>
<sequence>MKMVKIYFLACLFSIPASAKEIHVSLSGSDSNEGSLLKPLKTIAAAKNKVRKLNKNMTEDLNVYIHEGIYHLNEPLVFDSQDSGTEGHSISYQAFGNDIVSIRSAIYLNKWKKTELGDEIYKSNPPKFNYRHLIINQSFATRARAPNKKSDGTFGPYFKAQVLNNTTIELEPEKLLTESSYQGDIKSDIELIKIDHWYHNRIKLSSIKKIDNKIIVKTPNEKPLHKPLDFYKNTIYYLENSIGFLDDNNEWFYDKKDSVTYLKESPKTIQKKNNIWHPTLENLITISGSPTNPVENIEFKNLTIEGTTWLAPQDKSINFTQLAQPLKGYEATVPATIALKHTKRIKIKNNTIRLSGGNAINLFDSDESEIEGNKIYNISANGIQVDSDIQTPDDSERSTDVLIWNNEIFNTGQEFTNGGAILVGNTKNTVIEHNLIYNLPYTGIQLCNQPGNKRHIGCENNRICYNHIHNAMRLHDDGGAIYTLGGHHKNTVIAENFIHDVKAGLWAGNYPVSAIYLDNFTSNVTVRDNVIVGGKAEERNGSKNNFLIGNDTNDETIKAKSGIARGYNPKLSSCSAAAH</sequence>
<dbReference type="InterPro" id="IPR012334">
    <property type="entry name" value="Pectin_lyas_fold"/>
</dbReference>
<keyword evidence="4" id="KW-1185">Reference proteome</keyword>
<dbReference type="Pfam" id="PF13229">
    <property type="entry name" value="Beta_helix"/>
    <property type="match status" value="1"/>
</dbReference>
<evidence type="ECO:0000256" key="1">
    <source>
        <dbReference type="SAM" id="SignalP"/>
    </source>
</evidence>